<sequence>MLKLSSIDAIVSHLYIEVYNAIVQQPRVQWKKGVSTLQHGVIVKVFK</sequence>
<name>A0AA43H1M2_9CYAN</name>
<evidence type="ECO:0000313" key="2">
    <source>
        <dbReference type="Proteomes" id="UP001159370"/>
    </source>
</evidence>
<organism evidence="1 2">
    <name type="scientific">Umezakia ovalisporum FSS-62</name>
    <dbReference type="NCBI Taxonomy" id="2971776"/>
    <lineage>
        <taxon>Bacteria</taxon>
        <taxon>Bacillati</taxon>
        <taxon>Cyanobacteriota</taxon>
        <taxon>Cyanophyceae</taxon>
        <taxon>Nostocales</taxon>
        <taxon>Nodulariaceae</taxon>
        <taxon>Umezakia</taxon>
    </lineage>
</organism>
<reference evidence="1 2" key="1">
    <citation type="journal article" date="2023" name="J. Phycol.">
        <title>Chrysosporum ovalisporum is synonymous with the true-branching cyanobacterium Umezakia natans (Nostocales/Aphanizomenonaceae).</title>
        <authorList>
            <person name="McGregor G.B."/>
            <person name="Sendall B.C."/>
            <person name="Niiyama Y."/>
            <person name="Tuji A."/>
            <person name="Willis A."/>
        </authorList>
    </citation>
    <scope>NUCLEOTIDE SEQUENCE [LARGE SCALE GENOMIC DNA]</scope>
    <source>
        <strain evidence="1 2">FSS-62</strain>
    </source>
</reference>
<accession>A0AA43H1M2</accession>
<proteinExistence type="predicted"/>
<dbReference type="AlphaFoldDB" id="A0AA43H1M2"/>
<dbReference type="RefSeq" id="WP_280657052.1">
    <property type="nucleotide sequence ID" value="NZ_JANQDL010000113.1"/>
</dbReference>
<evidence type="ECO:0000313" key="1">
    <source>
        <dbReference type="EMBL" id="MDH6065498.1"/>
    </source>
</evidence>
<protein>
    <submittedName>
        <fullName evidence="1">Uncharacterized protein</fullName>
    </submittedName>
</protein>
<dbReference type="EMBL" id="JANQDL010000113">
    <property type="protein sequence ID" value="MDH6065498.1"/>
    <property type="molecule type" value="Genomic_DNA"/>
</dbReference>
<gene>
    <name evidence="1" type="ORF">NWP23_17415</name>
</gene>
<comment type="caution">
    <text evidence="1">The sequence shown here is derived from an EMBL/GenBank/DDBJ whole genome shotgun (WGS) entry which is preliminary data.</text>
</comment>
<dbReference type="Proteomes" id="UP001159370">
    <property type="component" value="Unassembled WGS sequence"/>
</dbReference>